<dbReference type="InterPro" id="IPR000160">
    <property type="entry name" value="GGDEF_dom"/>
</dbReference>
<dbReference type="PANTHER" id="PTHR44757">
    <property type="entry name" value="DIGUANYLATE CYCLASE DGCP"/>
    <property type="match status" value="1"/>
</dbReference>
<dbReference type="InterPro" id="IPR000014">
    <property type="entry name" value="PAS"/>
</dbReference>
<accession>A0ABQ0JEE3</accession>
<dbReference type="InterPro" id="IPR013767">
    <property type="entry name" value="PAS_fold"/>
</dbReference>
<dbReference type="Pfam" id="PF00989">
    <property type="entry name" value="PAS"/>
    <property type="match status" value="1"/>
</dbReference>
<protein>
    <submittedName>
        <fullName evidence="3">Sensory box/GGDEF family protein</fullName>
    </submittedName>
</protein>
<comment type="caution">
    <text evidence="3">The sequence shown here is derived from an EMBL/GenBank/DDBJ whole genome shotgun (WGS) entry which is preliminary data.</text>
</comment>
<dbReference type="PANTHER" id="PTHR44757:SF2">
    <property type="entry name" value="BIOFILM ARCHITECTURE MAINTENANCE PROTEIN MBAA"/>
    <property type="match status" value="1"/>
</dbReference>
<sequence length="233" mass="26672">MIRESANHAERHTIKRLVTANISPIIVSDLHGKLLYVDNSYASVLGYNQNELFSSKVVITHPDSLGLNKLARNALVDQVIDEISIDKTYLKKNGDILNAELKMKLYFDKVNLKKVLVSRVNYASEKRCLNDLYTLAYCDALTGLYNRNYLSIVEHIFSPSFYSYMLYFDINKFKQLNDEFGHQFGDQVLIDFSRHLRSATNDLGTHIRLGGMSLLLCCQVYVITSSLLKWSET</sequence>
<evidence type="ECO:0000313" key="4">
    <source>
        <dbReference type="Proteomes" id="UP000029223"/>
    </source>
</evidence>
<reference evidence="4" key="1">
    <citation type="submission" date="2014-09" db="EMBL/GenBank/DDBJ databases">
        <title>Vibrio variabilis JCM 19239. (C206) whole genome shotgun sequence.</title>
        <authorList>
            <person name="Sawabe T."/>
            <person name="Meirelles P."/>
            <person name="Nakanishi M."/>
            <person name="Sayaka M."/>
            <person name="Hattori M."/>
            <person name="Ohkuma M."/>
        </authorList>
    </citation>
    <scope>NUCLEOTIDE SEQUENCE [LARGE SCALE GENOMIC DNA]</scope>
    <source>
        <strain evidence="4">JCM 19239</strain>
    </source>
</reference>
<dbReference type="CDD" id="cd00130">
    <property type="entry name" value="PAS"/>
    <property type="match status" value="1"/>
</dbReference>
<dbReference type="Gene3D" id="3.30.450.20">
    <property type="entry name" value="PAS domain"/>
    <property type="match status" value="1"/>
</dbReference>
<keyword evidence="4" id="KW-1185">Reference proteome</keyword>
<dbReference type="SUPFAM" id="SSF55785">
    <property type="entry name" value="PYP-like sensor domain (PAS domain)"/>
    <property type="match status" value="1"/>
</dbReference>
<name>A0ABQ0JEE3_9VIBR</name>
<dbReference type="Gene3D" id="3.30.70.270">
    <property type="match status" value="1"/>
</dbReference>
<dbReference type="Pfam" id="PF00990">
    <property type="entry name" value="GGDEF"/>
    <property type="match status" value="1"/>
</dbReference>
<dbReference type="InterPro" id="IPR052155">
    <property type="entry name" value="Biofilm_reg_signaling"/>
</dbReference>
<reference evidence="4" key="2">
    <citation type="submission" date="2014-09" db="EMBL/GenBank/DDBJ databases">
        <authorList>
            <consortium name="NBRP consortium"/>
            <person name="Sawabe T."/>
            <person name="Meirelles P."/>
            <person name="Nakanishi M."/>
            <person name="Sayaka M."/>
            <person name="Hattori M."/>
            <person name="Ohkuma M."/>
        </authorList>
    </citation>
    <scope>NUCLEOTIDE SEQUENCE [LARGE SCALE GENOMIC DNA]</scope>
    <source>
        <strain evidence="4">JCM 19239</strain>
    </source>
</reference>
<dbReference type="NCBIfam" id="TIGR00254">
    <property type="entry name" value="GGDEF"/>
    <property type="match status" value="1"/>
</dbReference>
<dbReference type="InterPro" id="IPR029787">
    <property type="entry name" value="Nucleotide_cyclase"/>
</dbReference>
<feature type="domain" description="GGDEF" evidence="2">
    <location>
        <begin position="161"/>
        <end position="233"/>
    </location>
</feature>
<feature type="domain" description="PAS" evidence="1">
    <location>
        <begin position="10"/>
        <end position="64"/>
    </location>
</feature>
<dbReference type="PROSITE" id="PS50112">
    <property type="entry name" value="PAS"/>
    <property type="match status" value="1"/>
</dbReference>
<evidence type="ECO:0000259" key="2">
    <source>
        <dbReference type="PROSITE" id="PS50887"/>
    </source>
</evidence>
<dbReference type="EMBL" id="BBMS01000025">
    <property type="protein sequence ID" value="GAL27139.1"/>
    <property type="molecule type" value="Genomic_DNA"/>
</dbReference>
<organism evidence="3 4">
    <name type="scientific">Vibrio variabilis</name>
    <dbReference type="NCBI Taxonomy" id="990271"/>
    <lineage>
        <taxon>Bacteria</taxon>
        <taxon>Pseudomonadati</taxon>
        <taxon>Pseudomonadota</taxon>
        <taxon>Gammaproteobacteria</taxon>
        <taxon>Vibrionales</taxon>
        <taxon>Vibrionaceae</taxon>
        <taxon>Vibrio</taxon>
    </lineage>
</organism>
<dbReference type="SUPFAM" id="SSF55073">
    <property type="entry name" value="Nucleotide cyclase"/>
    <property type="match status" value="1"/>
</dbReference>
<evidence type="ECO:0000259" key="1">
    <source>
        <dbReference type="PROSITE" id="PS50112"/>
    </source>
</evidence>
<dbReference type="Proteomes" id="UP000029223">
    <property type="component" value="Unassembled WGS sequence"/>
</dbReference>
<dbReference type="InterPro" id="IPR035965">
    <property type="entry name" value="PAS-like_dom_sf"/>
</dbReference>
<evidence type="ECO:0000313" key="3">
    <source>
        <dbReference type="EMBL" id="GAL27139.1"/>
    </source>
</evidence>
<dbReference type="NCBIfam" id="TIGR00229">
    <property type="entry name" value="sensory_box"/>
    <property type="match status" value="1"/>
</dbReference>
<dbReference type="PROSITE" id="PS50887">
    <property type="entry name" value="GGDEF"/>
    <property type="match status" value="1"/>
</dbReference>
<gene>
    <name evidence="3" type="ORF">JCM19239_1153</name>
</gene>
<proteinExistence type="predicted"/>
<dbReference type="CDD" id="cd01949">
    <property type="entry name" value="GGDEF"/>
    <property type="match status" value="1"/>
</dbReference>
<dbReference type="InterPro" id="IPR043128">
    <property type="entry name" value="Rev_trsase/Diguanyl_cyclase"/>
</dbReference>